<evidence type="ECO:0000313" key="3">
    <source>
        <dbReference type="Proteomes" id="UP001595075"/>
    </source>
</evidence>
<proteinExistence type="predicted"/>
<name>A0ABR4C6J8_9HELO</name>
<dbReference type="EMBL" id="JAZHXI010000012">
    <property type="protein sequence ID" value="KAL2065565.1"/>
    <property type="molecule type" value="Genomic_DNA"/>
</dbReference>
<sequence length="162" mass="18703">MAGKKRRGRSSRSVKEEEKEEEEEEEAEADEEFAPLGYVSRTHTQQVNYDDQGRAIVTEHTYTYPDFWRTYYYESNPARDRVLAVDASARPEYKRPKLEDESDVVNAEPSMIPARIKKEEQSAVVKAEPSMTPVKIKKEEHSIVVKAEPSMTFAKIKKEEDS</sequence>
<evidence type="ECO:0000313" key="2">
    <source>
        <dbReference type="EMBL" id="KAL2065565.1"/>
    </source>
</evidence>
<comment type="caution">
    <text evidence="2">The sequence shown here is derived from an EMBL/GenBank/DDBJ whole genome shotgun (WGS) entry which is preliminary data.</text>
</comment>
<gene>
    <name evidence="2" type="ORF">VTL71DRAFT_3235</name>
</gene>
<evidence type="ECO:0000256" key="1">
    <source>
        <dbReference type="SAM" id="MobiDB-lite"/>
    </source>
</evidence>
<feature type="compositionally biased region" description="Acidic residues" evidence="1">
    <location>
        <begin position="18"/>
        <end position="33"/>
    </location>
</feature>
<dbReference type="Proteomes" id="UP001595075">
    <property type="component" value="Unassembled WGS sequence"/>
</dbReference>
<feature type="region of interest" description="Disordered" evidence="1">
    <location>
        <begin position="1"/>
        <end position="48"/>
    </location>
</feature>
<keyword evidence="3" id="KW-1185">Reference proteome</keyword>
<feature type="compositionally biased region" description="Basic residues" evidence="1">
    <location>
        <begin position="1"/>
        <end position="12"/>
    </location>
</feature>
<accession>A0ABR4C6J8</accession>
<reference evidence="2 3" key="1">
    <citation type="journal article" date="2024" name="Commun. Biol.">
        <title>Comparative genomic analysis of thermophilic fungi reveals convergent evolutionary adaptations and gene losses.</title>
        <authorList>
            <person name="Steindorff A.S."/>
            <person name="Aguilar-Pontes M.V."/>
            <person name="Robinson A.J."/>
            <person name="Andreopoulos B."/>
            <person name="LaButti K."/>
            <person name="Kuo A."/>
            <person name="Mondo S."/>
            <person name="Riley R."/>
            <person name="Otillar R."/>
            <person name="Haridas S."/>
            <person name="Lipzen A."/>
            <person name="Grimwood J."/>
            <person name="Schmutz J."/>
            <person name="Clum A."/>
            <person name="Reid I.D."/>
            <person name="Moisan M.C."/>
            <person name="Butler G."/>
            <person name="Nguyen T.T.M."/>
            <person name="Dewar K."/>
            <person name="Conant G."/>
            <person name="Drula E."/>
            <person name="Henrissat B."/>
            <person name="Hansel C."/>
            <person name="Singer S."/>
            <person name="Hutchinson M.I."/>
            <person name="de Vries R.P."/>
            <person name="Natvig D.O."/>
            <person name="Powell A.J."/>
            <person name="Tsang A."/>
            <person name="Grigoriev I.V."/>
        </authorList>
    </citation>
    <scope>NUCLEOTIDE SEQUENCE [LARGE SCALE GENOMIC DNA]</scope>
    <source>
        <strain evidence="2 3">CBS 494.80</strain>
    </source>
</reference>
<protein>
    <submittedName>
        <fullName evidence="2">Uncharacterized protein</fullName>
    </submittedName>
</protein>
<organism evidence="2 3">
    <name type="scientific">Oculimacula yallundae</name>
    <dbReference type="NCBI Taxonomy" id="86028"/>
    <lineage>
        <taxon>Eukaryota</taxon>
        <taxon>Fungi</taxon>
        <taxon>Dikarya</taxon>
        <taxon>Ascomycota</taxon>
        <taxon>Pezizomycotina</taxon>
        <taxon>Leotiomycetes</taxon>
        <taxon>Helotiales</taxon>
        <taxon>Ploettnerulaceae</taxon>
        <taxon>Oculimacula</taxon>
    </lineage>
</organism>